<evidence type="ECO:0000256" key="4">
    <source>
        <dbReference type="ARBA" id="ARBA00023235"/>
    </source>
</evidence>
<dbReference type="PANTHER" id="PTHR10516">
    <property type="entry name" value="PEPTIDYL-PROLYL CIS-TRANS ISOMERASE"/>
    <property type="match status" value="1"/>
</dbReference>
<dbReference type="SUPFAM" id="SSF54534">
    <property type="entry name" value="FKBP-like"/>
    <property type="match status" value="1"/>
</dbReference>
<name>A0A6A2ZJK7_HIBSY</name>
<evidence type="ECO:0000259" key="6">
    <source>
        <dbReference type="PROSITE" id="PS50059"/>
    </source>
</evidence>
<proteinExistence type="predicted"/>
<evidence type="ECO:0000256" key="5">
    <source>
        <dbReference type="PROSITE-ProRule" id="PRU00277"/>
    </source>
</evidence>
<dbReference type="Pfam" id="PF00254">
    <property type="entry name" value="FKBP_C"/>
    <property type="match status" value="1"/>
</dbReference>
<sequence length="105" mass="11638">MDEDFDIPAEDDMMNDDMDIPAKAPIMNVGEEKEIGKQGLKKKLVKEGEGWENPESGDEVEVHHTGTLLDGTQFDSSRDRGTPFKFTLGQVNLVDSTSCYGLMVD</sequence>
<dbReference type="Gene3D" id="3.10.50.40">
    <property type="match status" value="1"/>
</dbReference>
<evidence type="ECO:0000313" key="7">
    <source>
        <dbReference type="EMBL" id="KAE8692131.1"/>
    </source>
</evidence>
<dbReference type="PANTHER" id="PTHR10516:SF443">
    <property type="entry name" value="FK506-BINDING PROTEIN 59-RELATED"/>
    <property type="match status" value="1"/>
</dbReference>
<dbReference type="AlphaFoldDB" id="A0A6A2ZJK7"/>
<dbReference type="EMBL" id="VEPZ02001139">
    <property type="protein sequence ID" value="KAE8692131.1"/>
    <property type="molecule type" value="Genomic_DNA"/>
</dbReference>
<keyword evidence="8" id="KW-1185">Reference proteome</keyword>
<protein>
    <recommendedName>
        <fullName evidence="2 5">peptidylprolyl isomerase</fullName>
        <ecNumber evidence="2 5">5.2.1.8</ecNumber>
    </recommendedName>
</protein>
<dbReference type="Proteomes" id="UP000436088">
    <property type="component" value="Unassembled WGS sequence"/>
</dbReference>
<comment type="caution">
    <text evidence="7">The sequence shown here is derived from an EMBL/GenBank/DDBJ whole genome shotgun (WGS) entry which is preliminary data.</text>
</comment>
<dbReference type="GO" id="GO:0005737">
    <property type="term" value="C:cytoplasm"/>
    <property type="evidence" value="ECO:0007669"/>
    <property type="project" value="TreeGrafter"/>
</dbReference>
<evidence type="ECO:0000256" key="1">
    <source>
        <dbReference type="ARBA" id="ARBA00000971"/>
    </source>
</evidence>
<dbReference type="GO" id="GO:0003755">
    <property type="term" value="F:peptidyl-prolyl cis-trans isomerase activity"/>
    <property type="evidence" value="ECO:0007669"/>
    <property type="project" value="UniProtKB-KW"/>
</dbReference>
<dbReference type="InterPro" id="IPR046357">
    <property type="entry name" value="PPIase_dom_sf"/>
</dbReference>
<reference evidence="7" key="1">
    <citation type="submission" date="2019-09" db="EMBL/GenBank/DDBJ databases">
        <title>Draft genome information of white flower Hibiscus syriacus.</title>
        <authorList>
            <person name="Kim Y.-M."/>
        </authorList>
    </citation>
    <scope>NUCLEOTIDE SEQUENCE [LARGE SCALE GENOMIC DNA]</scope>
    <source>
        <strain evidence="7">YM2019G1</strain>
    </source>
</reference>
<accession>A0A6A2ZJK7</accession>
<dbReference type="InterPro" id="IPR001179">
    <property type="entry name" value="PPIase_FKBP_dom"/>
</dbReference>
<dbReference type="EC" id="5.2.1.8" evidence="2 5"/>
<keyword evidence="3 5" id="KW-0697">Rotamase</keyword>
<dbReference type="PROSITE" id="PS50059">
    <property type="entry name" value="FKBP_PPIASE"/>
    <property type="match status" value="1"/>
</dbReference>
<dbReference type="InterPro" id="IPR050689">
    <property type="entry name" value="FKBP-type_PPIase"/>
</dbReference>
<evidence type="ECO:0000256" key="3">
    <source>
        <dbReference type="ARBA" id="ARBA00023110"/>
    </source>
</evidence>
<evidence type="ECO:0000313" key="8">
    <source>
        <dbReference type="Proteomes" id="UP000436088"/>
    </source>
</evidence>
<keyword evidence="4 5" id="KW-0413">Isomerase</keyword>
<gene>
    <name evidence="7" type="ORF">F3Y22_tig00110858pilonHSYRG00053</name>
</gene>
<feature type="domain" description="PPIase FKBP-type" evidence="6">
    <location>
        <begin position="57"/>
        <end position="105"/>
    </location>
</feature>
<comment type="catalytic activity">
    <reaction evidence="1 5">
        <text>[protein]-peptidylproline (omega=180) = [protein]-peptidylproline (omega=0)</text>
        <dbReference type="Rhea" id="RHEA:16237"/>
        <dbReference type="Rhea" id="RHEA-COMP:10747"/>
        <dbReference type="Rhea" id="RHEA-COMP:10748"/>
        <dbReference type="ChEBI" id="CHEBI:83833"/>
        <dbReference type="ChEBI" id="CHEBI:83834"/>
        <dbReference type="EC" id="5.2.1.8"/>
    </reaction>
</comment>
<organism evidence="7 8">
    <name type="scientific">Hibiscus syriacus</name>
    <name type="common">Rose of Sharon</name>
    <dbReference type="NCBI Taxonomy" id="106335"/>
    <lineage>
        <taxon>Eukaryota</taxon>
        <taxon>Viridiplantae</taxon>
        <taxon>Streptophyta</taxon>
        <taxon>Embryophyta</taxon>
        <taxon>Tracheophyta</taxon>
        <taxon>Spermatophyta</taxon>
        <taxon>Magnoliopsida</taxon>
        <taxon>eudicotyledons</taxon>
        <taxon>Gunneridae</taxon>
        <taxon>Pentapetalae</taxon>
        <taxon>rosids</taxon>
        <taxon>malvids</taxon>
        <taxon>Malvales</taxon>
        <taxon>Malvaceae</taxon>
        <taxon>Malvoideae</taxon>
        <taxon>Hibiscus</taxon>
    </lineage>
</organism>
<evidence type="ECO:0000256" key="2">
    <source>
        <dbReference type="ARBA" id="ARBA00013194"/>
    </source>
</evidence>